<name>A0A2C6M5X4_9FIRM</name>
<dbReference type="Proteomes" id="UP000222564">
    <property type="component" value="Unassembled WGS sequence"/>
</dbReference>
<dbReference type="AlphaFoldDB" id="A0A2C6M5X4"/>
<protein>
    <submittedName>
        <fullName evidence="1">Uncharacterized protein</fullName>
    </submittedName>
</protein>
<organism evidence="1 2">
    <name type="scientific">Desulforamulus profundi</name>
    <dbReference type="NCBI Taxonomy" id="1383067"/>
    <lineage>
        <taxon>Bacteria</taxon>
        <taxon>Bacillati</taxon>
        <taxon>Bacillota</taxon>
        <taxon>Clostridia</taxon>
        <taxon>Eubacteriales</taxon>
        <taxon>Peptococcaceae</taxon>
        <taxon>Desulforamulus</taxon>
    </lineage>
</organism>
<dbReference type="EMBL" id="AWQQ01000088">
    <property type="protein sequence ID" value="PHJ37627.1"/>
    <property type="molecule type" value="Genomic_DNA"/>
</dbReference>
<evidence type="ECO:0000313" key="2">
    <source>
        <dbReference type="Proteomes" id="UP000222564"/>
    </source>
</evidence>
<accession>A0A2C6M5X4</accession>
<evidence type="ECO:0000313" key="1">
    <source>
        <dbReference type="EMBL" id="PHJ37627.1"/>
    </source>
</evidence>
<dbReference type="RefSeq" id="WP_099083595.1">
    <property type="nucleotide sequence ID" value="NZ_AWQQ01000088.1"/>
</dbReference>
<reference evidence="1 2" key="1">
    <citation type="submission" date="2013-09" db="EMBL/GenBank/DDBJ databases">
        <title>Biodegradation of hydrocarbons in the deep terrestrial subsurface : characterization of a microbial consortium composed of two Desulfotomaculum species originating from a deep geological formation.</title>
        <authorList>
            <person name="Aullo T."/>
            <person name="Berlendis S."/>
            <person name="Lascourreges J.-F."/>
            <person name="Dessort D."/>
            <person name="Saint-Laurent S."/>
            <person name="Schraauwers B."/>
            <person name="Mas J."/>
            <person name="Magot M."/>
            <person name="Ranchou-Peyruse A."/>
        </authorList>
    </citation>
    <scope>NUCLEOTIDE SEQUENCE [LARGE SCALE GENOMIC DNA]</scope>
    <source>
        <strain evidence="1 2">Bs107</strain>
    </source>
</reference>
<proteinExistence type="predicted"/>
<sequence>MCVKENREITSLFVNATWYGMNKAMENMTDEEIKKFNKAAGQGVIDYLNKKGLIKEGMTLDDVKHAVVDVLKIPREVKIEDKGDKLVVELRGSVVTDFLKEAYEENISTIFCPWIGVQAILYPEITKTKMECVDTKPTEEGNLILTFKKY</sequence>
<keyword evidence="2" id="KW-1185">Reference proteome</keyword>
<dbReference type="OrthoDB" id="9823837at2"/>
<comment type="caution">
    <text evidence="1">The sequence shown here is derived from an EMBL/GenBank/DDBJ whole genome shotgun (WGS) entry which is preliminary data.</text>
</comment>
<gene>
    <name evidence="1" type="ORF">P378_14945</name>
</gene>